<evidence type="ECO:0000313" key="3">
    <source>
        <dbReference type="Proteomes" id="UP000281553"/>
    </source>
</evidence>
<dbReference type="PANTHER" id="PTHR24006">
    <property type="entry name" value="UBIQUITIN CARBOXYL-TERMINAL HYDROLASE"/>
    <property type="match status" value="1"/>
</dbReference>
<organism evidence="2 3">
    <name type="scientific">Dibothriocephalus latus</name>
    <name type="common">Fish tapeworm</name>
    <name type="synonym">Diphyllobothrium latum</name>
    <dbReference type="NCBI Taxonomy" id="60516"/>
    <lineage>
        <taxon>Eukaryota</taxon>
        <taxon>Metazoa</taxon>
        <taxon>Spiralia</taxon>
        <taxon>Lophotrochozoa</taxon>
        <taxon>Platyhelminthes</taxon>
        <taxon>Cestoda</taxon>
        <taxon>Eucestoda</taxon>
        <taxon>Diphyllobothriidea</taxon>
        <taxon>Diphyllobothriidae</taxon>
        <taxon>Dibothriocephalus</taxon>
    </lineage>
</organism>
<evidence type="ECO:0000259" key="1">
    <source>
        <dbReference type="PROSITE" id="PS50235"/>
    </source>
</evidence>
<dbReference type="InterPro" id="IPR018200">
    <property type="entry name" value="USP_CS"/>
</dbReference>
<keyword evidence="3" id="KW-1185">Reference proteome</keyword>
<dbReference type="InterPro" id="IPR050164">
    <property type="entry name" value="Peptidase_C19"/>
</dbReference>
<name>A0A3P7LZR3_DIBLA</name>
<dbReference type="GO" id="GO:0016579">
    <property type="term" value="P:protein deubiquitination"/>
    <property type="evidence" value="ECO:0007669"/>
    <property type="project" value="InterPro"/>
</dbReference>
<dbReference type="Gene3D" id="3.90.70.10">
    <property type="entry name" value="Cysteine proteinases"/>
    <property type="match status" value="2"/>
</dbReference>
<dbReference type="GO" id="GO:0005829">
    <property type="term" value="C:cytosol"/>
    <property type="evidence" value="ECO:0007669"/>
    <property type="project" value="TreeGrafter"/>
</dbReference>
<dbReference type="EMBL" id="UYRU01072653">
    <property type="protein sequence ID" value="VDN22515.1"/>
    <property type="molecule type" value="Genomic_DNA"/>
</dbReference>
<dbReference type="Pfam" id="PF00443">
    <property type="entry name" value="UCH"/>
    <property type="match status" value="1"/>
</dbReference>
<dbReference type="PROSITE" id="PS50235">
    <property type="entry name" value="USP_3"/>
    <property type="match status" value="1"/>
</dbReference>
<dbReference type="GO" id="GO:0004843">
    <property type="term" value="F:cysteine-type deubiquitinase activity"/>
    <property type="evidence" value="ECO:0007669"/>
    <property type="project" value="InterPro"/>
</dbReference>
<dbReference type="InterPro" id="IPR001394">
    <property type="entry name" value="Peptidase_C19_UCH"/>
</dbReference>
<dbReference type="InterPro" id="IPR038765">
    <property type="entry name" value="Papain-like_cys_pep_sf"/>
</dbReference>
<dbReference type="PROSITE" id="PS00973">
    <property type="entry name" value="USP_2"/>
    <property type="match status" value="1"/>
</dbReference>
<proteinExistence type="predicted"/>
<dbReference type="PANTHER" id="PTHR24006:SF702">
    <property type="entry name" value="UBIQUITIN CARBOXYL-TERMINAL HYDROLASE 47"/>
    <property type="match status" value="1"/>
</dbReference>
<gene>
    <name evidence="2" type="ORF">DILT_LOCUS14075</name>
</gene>
<dbReference type="SUPFAM" id="SSF54001">
    <property type="entry name" value="Cysteine proteinases"/>
    <property type="match status" value="1"/>
</dbReference>
<feature type="domain" description="USP" evidence="1">
    <location>
        <begin position="1"/>
        <end position="223"/>
    </location>
</feature>
<evidence type="ECO:0000313" key="2">
    <source>
        <dbReference type="EMBL" id="VDN22515.1"/>
    </source>
</evidence>
<dbReference type="Proteomes" id="UP000281553">
    <property type="component" value="Unassembled WGS sequence"/>
</dbReference>
<accession>A0A3P7LZR3</accession>
<dbReference type="AlphaFoldDB" id="A0A3P7LZR3"/>
<dbReference type="InterPro" id="IPR028889">
    <property type="entry name" value="USP"/>
</dbReference>
<dbReference type="GO" id="GO:0005634">
    <property type="term" value="C:nucleus"/>
    <property type="evidence" value="ECO:0007669"/>
    <property type="project" value="TreeGrafter"/>
</dbReference>
<dbReference type="OrthoDB" id="289038at2759"/>
<protein>
    <recommendedName>
        <fullName evidence="1">USP domain-containing protein</fullName>
    </recommendedName>
</protein>
<reference evidence="2 3" key="1">
    <citation type="submission" date="2018-11" db="EMBL/GenBank/DDBJ databases">
        <authorList>
            <consortium name="Pathogen Informatics"/>
        </authorList>
    </citation>
    <scope>NUCLEOTIDE SEQUENCE [LARGE SCALE GENOMIC DNA]</scope>
</reference>
<sequence>MADRLFAMARQVSVSKLKRIIQELLILFSRLHAGRGEAVSSKPLTDSFGWNGEEVLLYIVTFHLSIQVFVHQDIQELNRLLFEQIEIALKNTGQQNLINDLYHGVLRTRFSRFTDLPPILTLSLSRFYYDAKSMEARKLDKLCSFPMQLDMADFVADNYTKEVLYDLFSVVIHVGNTACGGHYHAYIKDPYGVFNGGVRSSKVSLYNRYLLKHFSHLLVYSRKFAIQRNICP</sequence>